<evidence type="ECO:0000256" key="2">
    <source>
        <dbReference type="SAM" id="Phobius"/>
    </source>
</evidence>
<sequence>MEGEEGYSVPNGLEFSHFSSLSSVSQYSAATERSNPTKEDNPTSEEKKRMDNQKKEIRQILTDVFQLANYYLVFQGVIFTSIFSSPSPLKCQYRWLPIFLSSVAAILNLSILANLILKYNKLVHERDLDLAGVGSRQEPTYIKDRHERRRIICMICLVIFFLFLAILLFASWKILCYKSGNSQYYNFKNCFELCNDHGRCTLFCLAP</sequence>
<protein>
    <recommendedName>
        <fullName evidence="5">Transmembrane protein</fullName>
    </recommendedName>
</protein>
<keyword evidence="2" id="KW-1133">Transmembrane helix</keyword>
<keyword evidence="2" id="KW-0472">Membrane</keyword>
<evidence type="ECO:0000313" key="4">
    <source>
        <dbReference type="Proteomes" id="UP001630127"/>
    </source>
</evidence>
<dbReference type="PANTHER" id="PTHR33287:SF2">
    <property type="entry name" value="TRANSMEMBRANE PROTEIN"/>
    <property type="match status" value="1"/>
</dbReference>
<reference evidence="3 4" key="1">
    <citation type="submission" date="2024-11" db="EMBL/GenBank/DDBJ databases">
        <title>A near-complete genome assembly of Cinchona calisaya.</title>
        <authorList>
            <person name="Lian D.C."/>
            <person name="Zhao X.W."/>
            <person name="Wei L."/>
        </authorList>
    </citation>
    <scope>NUCLEOTIDE SEQUENCE [LARGE SCALE GENOMIC DNA]</scope>
    <source>
        <tissue evidence="3">Nenye</tissue>
    </source>
</reference>
<dbReference type="Proteomes" id="UP001630127">
    <property type="component" value="Unassembled WGS sequence"/>
</dbReference>
<proteinExistence type="predicted"/>
<name>A0ABD3AWS3_9GENT</name>
<feature type="transmembrane region" description="Helical" evidence="2">
    <location>
        <begin position="151"/>
        <end position="172"/>
    </location>
</feature>
<comment type="caution">
    <text evidence="3">The sequence shown here is derived from an EMBL/GenBank/DDBJ whole genome shotgun (WGS) entry which is preliminary data.</text>
</comment>
<organism evidence="3 4">
    <name type="scientific">Cinchona calisaya</name>
    <dbReference type="NCBI Taxonomy" id="153742"/>
    <lineage>
        <taxon>Eukaryota</taxon>
        <taxon>Viridiplantae</taxon>
        <taxon>Streptophyta</taxon>
        <taxon>Embryophyta</taxon>
        <taxon>Tracheophyta</taxon>
        <taxon>Spermatophyta</taxon>
        <taxon>Magnoliopsida</taxon>
        <taxon>eudicotyledons</taxon>
        <taxon>Gunneridae</taxon>
        <taxon>Pentapetalae</taxon>
        <taxon>asterids</taxon>
        <taxon>lamiids</taxon>
        <taxon>Gentianales</taxon>
        <taxon>Rubiaceae</taxon>
        <taxon>Cinchonoideae</taxon>
        <taxon>Cinchoneae</taxon>
        <taxon>Cinchona</taxon>
    </lineage>
</organism>
<dbReference type="AlphaFoldDB" id="A0ABD3AWS3"/>
<evidence type="ECO:0000313" key="3">
    <source>
        <dbReference type="EMBL" id="KAL3535422.1"/>
    </source>
</evidence>
<accession>A0ABD3AWS3</accession>
<feature type="transmembrane region" description="Helical" evidence="2">
    <location>
        <begin position="95"/>
        <end position="117"/>
    </location>
</feature>
<keyword evidence="2" id="KW-0812">Transmembrane</keyword>
<evidence type="ECO:0008006" key="5">
    <source>
        <dbReference type="Google" id="ProtNLM"/>
    </source>
</evidence>
<feature type="transmembrane region" description="Helical" evidence="2">
    <location>
        <begin position="64"/>
        <end position="83"/>
    </location>
</feature>
<feature type="region of interest" description="Disordered" evidence="1">
    <location>
        <begin position="26"/>
        <end position="52"/>
    </location>
</feature>
<evidence type="ECO:0000256" key="1">
    <source>
        <dbReference type="SAM" id="MobiDB-lite"/>
    </source>
</evidence>
<gene>
    <name evidence="3" type="ORF">ACH5RR_003883</name>
</gene>
<dbReference type="EMBL" id="JBJUIK010000002">
    <property type="protein sequence ID" value="KAL3535422.1"/>
    <property type="molecule type" value="Genomic_DNA"/>
</dbReference>
<feature type="compositionally biased region" description="Basic and acidic residues" evidence="1">
    <location>
        <begin position="35"/>
        <end position="52"/>
    </location>
</feature>
<dbReference type="PANTHER" id="PTHR33287">
    <property type="entry name" value="OS03G0453550 PROTEIN"/>
    <property type="match status" value="1"/>
</dbReference>
<keyword evidence="4" id="KW-1185">Reference proteome</keyword>